<reference evidence="2 3" key="1">
    <citation type="submission" date="2020-11" db="EMBL/GenBank/DDBJ databases">
        <title>Winogradskyella marina sp. nov., isolated from marine sediment.</title>
        <authorList>
            <person name="Bo J."/>
            <person name="Wang S."/>
            <person name="Song X."/>
            <person name="Du Z."/>
        </authorList>
    </citation>
    <scope>NUCLEOTIDE SEQUENCE [LARGE SCALE GENOMIC DNA]</scope>
    <source>
        <strain evidence="2 3">F6397</strain>
    </source>
</reference>
<keyword evidence="3" id="KW-1185">Reference proteome</keyword>
<evidence type="ECO:0000259" key="1">
    <source>
        <dbReference type="PROSITE" id="PS50835"/>
    </source>
</evidence>
<proteinExistence type="predicted"/>
<evidence type="ECO:0000313" key="3">
    <source>
        <dbReference type="Proteomes" id="UP000611215"/>
    </source>
</evidence>
<name>A0ABS0EFL9_9FLAO</name>
<dbReference type="Proteomes" id="UP000611215">
    <property type="component" value="Unassembled WGS sequence"/>
</dbReference>
<accession>A0ABS0EFL9</accession>
<dbReference type="InterPro" id="IPR026341">
    <property type="entry name" value="T9SS_type_B"/>
</dbReference>
<dbReference type="PROSITE" id="PS50835">
    <property type="entry name" value="IG_LIKE"/>
    <property type="match status" value="1"/>
</dbReference>
<dbReference type="Pfam" id="PF13585">
    <property type="entry name" value="CHU_C"/>
    <property type="match status" value="1"/>
</dbReference>
<sequence>MNVLNNFSGLKVIIIFCVFFLSIGVHAQLGFCSGTSGDPIFFEDFGTGTVNSVLPEGTTTYYYTDGFPDDGFYTVGNGSFGNGFDWHEVEDHTPGDTDGKFLMVNAGFSAGEFYRTTISGLCESTTYEFSAWLLNFVKIPGFCHDLGIEIPFNVRFQIWDSTDTNLLASGDTGDVYGEADPNWEQYGLVFQTLANQDEVILKMINNGDGGCGNDLAIDDIAFKACGDYVTVTDPLNNTSATVCNSEIPYTTTLTATPDYAVYTSHFYQWQESSDGVTWTDIEGETNQTIDVSITAETFYRTKIAEIASNLDNDQCIILSDVFEITVNPNPEAPTSSGDAPFICNINEAVLSVTVPPNTEVNWYDSAAGGVLLQANSLSYTATALGTYYAEAVDLTTGCISTTRTAVSAISALPDSPISDGDVDFNCGLEEAILSVSVPTGFTVNWYDSAIGGNLLQADSFTYTATALGTYYAEAVDSTTGCVSSPRTAVIAVSALPEAPISDGDVDFNCNLNEAILSVSAPAGVTVNWYDSAAGGTLLLGDSLNFTATLEGTYYAETTDNLTGCISETRTAVSTSIFAPNEPMSNGDVDYDCTINGAVLSVSVPSGIIVNWYSSESSEDILLADSETLTVTDQEIYYAEAVNELTGCISLYRTSVSISTETGPQDCFIPEGISPGVSPGLNDNFDLSNFDVTKIEIFNRYGTLVYSKNNYTNEWEGQSNNGDELPVGTYFYTMTYDGGAKNQTGWVYINR</sequence>
<dbReference type="Pfam" id="PF19081">
    <property type="entry name" value="Ig_7"/>
    <property type="match status" value="4"/>
</dbReference>
<comment type="caution">
    <text evidence="2">The sequence shown here is derived from an EMBL/GenBank/DDBJ whole genome shotgun (WGS) entry which is preliminary data.</text>
</comment>
<dbReference type="NCBIfam" id="TIGR04131">
    <property type="entry name" value="Bac_Flav_CTERM"/>
    <property type="match status" value="1"/>
</dbReference>
<dbReference type="EMBL" id="JADOET010000002">
    <property type="protein sequence ID" value="MBF8149249.1"/>
    <property type="molecule type" value="Genomic_DNA"/>
</dbReference>
<gene>
    <name evidence="2" type="ORF">ITJ86_05040</name>
</gene>
<dbReference type="InterPro" id="IPR044023">
    <property type="entry name" value="Ig_7"/>
</dbReference>
<evidence type="ECO:0000313" key="2">
    <source>
        <dbReference type="EMBL" id="MBF8149249.1"/>
    </source>
</evidence>
<protein>
    <submittedName>
        <fullName evidence="2">Gliding motility-associated C-terminal domain-containing protein</fullName>
    </submittedName>
</protein>
<dbReference type="InterPro" id="IPR007110">
    <property type="entry name" value="Ig-like_dom"/>
</dbReference>
<dbReference type="RefSeq" id="WP_195870513.1">
    <property type="nucleotide sequence ID" value="NZ_JADOET010000002.1"/>
</dbReference>
<organism evidence="2 3">
    <name type="scientific">Winogradskyella marina</name>
    <dbReference type="NCBI Taxonomy" id="2785530"/>
    <lineage>
        <taxon>Bacteria</taxon>
        <taxon>Pseudomonadati</taxon>
        <taxon>Bacteroidota</taxon>
        <taxon>Flavobacteriia</taxon>
        <taxon>Flavobacteriales</taxon>
        <taxon>Flavobacteriaceae</taxon>
        <taxon>Winogradskyella</taxon>
    </lineage>
</organism>
<feature type="domain" description="Ig-like" evidence="1">
    <location>
        <begin position="485"/>
        <end position="602"/>
    </location>
</feature>